<evidence type="ECO:0000256" key="2">
    <source>
        <dbReference type="SAM" id="MobiDB-lite"/>
    </source>
</evidence>
<feature type="region of interest" description="Disordered" evidence="2">
    <location>
        <begin position="261"/>
        <end position="315"/>
    </location>
</feature>
<dbReference type="EMBL" id="ML769438">
    <property type="protein sequence ID" value="KAE9402072.1"/>
    <property type="molecule type" value="Genomic_DNA"/>
</dbReference>
<keyword evidence="1" id="KW-0175">Coiled coil</keyword>
<sequence>MPPAFFNPWSETSNTMPGVMELDNEPTIEHSQVIVDLDVDMGSDIDPEHHEENESIAHYGDLQQVHQLIDQEEDASTMDGEEQEQRILEEQDVRMQNEQDGPPQKRRGLDLRAPLRRQLSEIREEKAYQTQRADTLVNKRVVDKSYIKMLEDDLAAARAQADSLNQFNASVLNKEIHALRQQFESAVDEEVQKRLEVSRGKQAEITELDMSAEDAADMEEVEQLSKFLHSRTEELEAESAKALNEKNAEIYHLRAQMQNTKRPVPSVIPYASSSSTSLIRTSSSTSGGSTTAVQRAPIPTPAPQNFQQAPPSSSTASINAVLQALIPTLAPHNSSPQQASSSSTPVHASTKSSSLHPGPSSRPHAASSSSADQTPTPAPAPHNNFQHAPGDRWTTTTSVVQRILSSGTTQIPTSSPHNQSLPQASSSTPVPSHPGPSASPRAASNSSSGQKPGPALAAHSNPQHAPGALTVTTSTSGSTAQIPNPAPHNHSSPQTSSSSTNSQFIPVPTPHSLPRFISPAARKRRNAATIRARTIETTKLPYQMPSSTPSTSQSSPATSAQPSTSSLADSINQATENFNPANPESVRTVVGLIRTLLNQLGEVV</sequence>
<evidence type="ECO:0000256" key="1">
    <source>
        <dbReference type="SAM" id="Coils"/>
    </source>
</evidence>
<feature type="compositionally biased region" description="Low complexity" evidence="2">
    <location>
        <begin position="487"/>
        <end position="503"/>
    </location>
</feature>
<name>A0A6A4HSD6_9AGAR</name>
<evidence type="ECO:0000313" key="4">
    <source>
        <dbReference type="Proteomes" id="UP000799118"/>
    </source>
</evidence>
<feature type="compositionally biased region" description="Polar residues" evidence="2">
    <location>
        <begin position="303"/>
        <end position="315"/>
    </location>
</feature>
<feature type="compositionally biased region" description="Low complexity" evidence="2">
    <location>
        <begin position="334"/>
        <end position="343"/>
    </location>
</feature>
<organism evidence="3 4">
    <name type="scientific">Gymnopus androsaceus JB14</name>
    <dbReference type="NCBI Taxonomy" id="1447944"/>
    <lineage>
        <taxon>Eukaryota</taxon>
        <taxon>Fungi</taxon>
        <taxon>Dikarya</taxon>
        <taxon>Basidiomycota</taxon>
        <taxon>Agaricomycotina</taxon>
        <taxon>Agaricomycetes</taxon>
        <taxon>Agaricomycetidae</taxon>
        <taxon>Agaricales</taxon>
        <taxon>Marasmiineae</taxon>
        <taxon>Omphalotaceae</taxon>
        <taxon>Gymnopus</taxon>
    </lineage>
</organism>
<feature type="compositionally biased region" description="Polar residues" evidence="2">
    <location>
        <begin position="470"/>
        <end position="482"/>
    </location>
</feature>
<dbReference type="AlphaFoldDB" id="A0A6A4HSD6"/>
<gene>
    <name evidence="3" type="ORF">BT96DRAFT_991422</name>
</gene>
<feature type="compositionally biased region" description="Polar residues" evidence="2">
    <location>
        <begin position="344"/>
        <end position="355"/>
    </location>
</feature>
<feature type="region of interest" description="Disordered" evidence="2">
    <location>
        <begin position="330"/>
        <end position="392"/>
    </location>
</feature>
<feature type="coiled-coil region" evidence="1">
    <location>
        <begin position="147"/>
        <end position="189"/>
    </location>
</feature>
<proteinExistence type="predicted"/>
<feature type="compositionally biased region" description="Low complexity" evidence="2">
    <location>
        <begin position="435"/>
        <end position="448"/>
    </location>
</feature>
<protein>
    <submittedName>
        <fullName evidence="3">Uncharacterized protein</fullName>
    </submittedName>
</protein>
<reference evidence="3" key="1">
    <citation type="journal article" date="2019" name="Environ. Microbiol.">
        <title>Fungal ecological strategies reflected in gene transcription - a case study of two litter decomposers.</title>
        <authorList>
            <person name="Barbi F."/>
            <person name="Kohler A."/>
            <person name="Barry K."/>
            <person name="Baskaran P."/>
            <person name="Daum C."/>
            <person name="Fauchery L."/>
            <person name="Ihrmark K."/>
            <person name="Kuo A."/>
            <person name="LaButti K."/>
            <person name="Lipzen A."/>
            <person name="Morin E."/>
            <person name="Grigoriev I.V."/>
            <person name="Henrissat B."/>
            <person name="Lindahl B."/>
            <person name="Martin F."/>
        </authorList>
    </citation>
    <scope>NUCLEOTIDE SEQUENCE</scope>
    <source>
        <strain evidence="3">JB14</strain>
    </source>
</reference>
<dbReference type="Proteomes" id="UP000799118">
    <property type="component" value="Unassembled WGS sequence"/>
</dbReference>
<accession>A0A6A4HSD6</accession>
<feature type="compositionally biased region" description="Low complexity" evidence="2">
    <location>
        <begin position="527"/>
        <end position="566"/>
    </location>
</feature>
<feature type="compositionally biased region" description="Low complexity" evidence="2">
    <location>
        <begin position="272"/>
        <end position="291"/>
    </location>
</feature>
<evidence type="ECO:0000313" key="3">
    <source>
        <dbReference type="EMBL" id="KAE9402072.1"/>
    </source>
</evidence>
<feature type="compositionally biased region" description="Polar residues" evidence="2">
    <location>
        <begin position="407"/>
        <end position="430"/>
    </location>
</feature>
<keyword evidence="4" id="KW-1185">Reference proteome</keyword>
<feature type="compositionally biased region" description="Low complexity" evidence="2">
    <location>
        <begin position="357"/>
        <end position="371"/>
    </location>
</feature>
<feature type="region of interest" description="Disordered" evidence="2">
    <location>
        <begin position="407"/>
        <end position="568"/>
    </location>
</feature>